<dbReference type="Proteomes" id="UP000600365">
    <property type="component" value="Unassembled WGS sequence"/>
</dbReference>
<comment type="caution">
    <text evidence="1">The sequence shown here is derived from an EMBL/GenBank/DDBJ whole genome shotgun (WGS) entry which is preliminary data.</text>
</comment>
<reference evidence="1 2" key="1">
    <citation type="journal article" date="2014" name="Int. J. Syst. Evol. Microbiol.">
        <title>Complete genome sequence of Corynebacterium casei LMG S-19264T (=DSM 44701T), isolated from a smear-ripened cheese.</title>
        <authorList>
            <consortium name="US DOE Joint Genome Institute (JGI-PGF)"/>
            <person name="Walter F."/>
            <person name="Albersmeier A."/>
            <person name="Kalinowski J."/>
            <person name="Ruckert C."/>
        </authorList>
    </citation>
    <scope>NUCLEOTIDE SEQUENCE [LARGE SCALE GENOMIC DNA]</scope>
    <source>
        <strain evidence="1 2">CGMCC 4.7111</strain>
    </source>
</reference>
<protein>
    <submittedName>
        <fullName evidence="1">Uncharacterized protein</fullName>
    </submittedName>
</protein>
<proteinExistence type="predicted"/>
<name>A0A917Y4H8_9ACTN</name>
<gene>
    <name evidence="1" type="ORF">GCM10011579_034540</name>
</gene>
<dbReference type="EMBL" id="BMMM01000005">
    <property type="protein sequence ID" value="GGN64741.1"/>
    <property type="molecule type" value="Genomic_DNA"/>
</dbReference>
<organism evidence="1 2">
    <name type="scientific">Streptomyces albiflavescens</name>
    <dbReference type="NCBI Taxonomy" id="1623582"/>
    <lineage>
        <taxon>Bacteria</taxon>
        <taxon>Bacillati</taxon>
        <taxon>Actinomycetota</taxon>
        <taxon>Actinomycetes</taxon>
        <taxon>Kitasatosporales</taxon>
        <taxon>Streptomycetaceae</taxon>
        <taxon>Streptomyces</taxon>
    </lineage>
</organism>
<keyword evidence="2" id="KW-1185">Reference proteome</keyword>
<evidence type="ECO:0000313" key="2">
    <source>
        <dbReference type="Proteomes" id="UP000600365"/>
    </source>
</evidence>
<sequence length="78" mass="8283">MHLPIMGTDPDGGHSVTPAQTLALVDGLPPSRAAPRFVADPAPCLRCCLFCPQGTETFRSHRHFRTSGVLSNGPTRTG</sequence>
<accession>A0A917Y4H8</accession>
<evidence type="ECO:0000313" key="1">
    <source>
        <dbReference type="EMBL" id="GGN64741.1"/>
    </source>
</evidence>
<dbReference type="AlphaFoldDB" id="A0A917Y4H8"/>